<feature type="coiled-coil region" evidence="1">
    <location>
        <begin position="36"/>
        <end position="81"/>
    </location>
</feature>
<feature type="region of interest" description="Disordered" evidence="2">
    <location>
        <begin position="1"/>
        <end position="26"/>
    </location>
</feature>
<dbReference type="EnsemblProtists" id="EKX30885">
    <property type="protein sequence ID" value="EKX30885"/>
    <property type="gene ID" value="GUITHDRAFT_122908"/>
</dbReference>
<dbReference type="KEGG" id="gtt:GUITHDRAFT_122908"/>
<feature type="compositionally biased region" description="Polar residues" evidence="2">
    <location>
        <begin position="1"/>
        <end position="12"/>
    </location>
</feature>
<proteinExistence type="predicted"/>
<accession>L1I4W4</accession>
<reference evidence="4" key="3">
    <citation type="submission" date="2016-03" db="UniProtKB">
        <authorList>
            <consortium name="EnsemblProtists"/>
        </authorList>
    </citation>
    <scope>IDENTIFICATION</scope>
</reference>
<evidence type="ECO:0000256" key="1">
    <source>
        <dbReference type="SAM" id="Coils"/>
    </source>
</evidence>
<evidence type="ECO:0000313" key="5">
    <source>
        <dbReference type="Proteomes" id="UP000011087"/>
    </source>
</evidence>
<reference evidence="5" key="2">
    <citation type="submission" date="2012-11" db="EMBL/GenBank/DDBJ databases">
        <authorList>
            <person name="Kuo A."/>
            <person name="Curtis B.A."/>
            <person name="Tanifuji G."/>
            <person name="Burki F."/>
            <person name="Gruber A."/>
            <person name="Irimia M."/>
            <person name="Maruyama S."/>
            <person name="Arias M.C."/>
            <person name="Ball S.G."/>
            <person name="Gile G.H."/>
            <person name="Hirakawa Y."/>
            <person name="Hopkins J.F."/>
            <person name="Rensing S.A."/>
            <person name="Schmutz J."/>
            <person name="Symeonidi A."/>
            <person name="Elias M."/>
            <person name="Eveleigh R.J."/>
            <person name="Herman E.K."/>
            <person name="Klute M.J."/>
            <person name="Nakayama T."/>
            <person name="Obornik M."/>
            <person name="Reyes-Prieto A."/>
            <person name="Armbrust E.V."/>
            <person name="Aves S.J."/>
            <person name="Beiko R.G."/>
            <person name="Coutinho P."/>
            <person name="Dacks J.B."/>
            <person name="Durnford D.G."/>
            <person name="Fast N.M."/>
            <person name="Green B.R."/>
            <person name="Grisdale C."/>
            <person name="Hempe F."/>
            <person name="Henrissat B."/>
            <person name="Hoppner M.P."/>
            <person name="Ishida K.-I."/>
            <person name="Kim E."/>
            <person name="Koreny L."/>
            <person name="Kroth P.G."/>
            <person name="Liu Y."/>
            <person name="Malik S.-B."/>
            <person name="Maier U.G."/>
            <person name="McRose D."/>
            <person name="Mock T."/>
            <person name="Neilson J.A."/>
            <person name="Onodera N.T."/>
            <person name="Poole A.M."/>
            <person name="Pritham E.J."/>
            <person name="Richards T.A."/>
            <person name="Rocap G."/>
            <person name="Roy S.W."/>
            <person name="Sarai C."/>
            <person name="Schaack S."/>
            <person name="Shirato S."/>
            <person name="Slamovits C.H."/>
            <person name="Spencer D.F."/>
            <person name="Suzuki S."/>
            <person name="Worden A.Z."/>
            <person name="Zauner S."/>
            <person name="Barry K."/>
            <person name="Bell C."/>
            <person name="Bharti A.K."/>
            <person name="Crow J.A."/>
            <person name="Grimwood J."/>
            <person name="Kramer R."/>
            <person name="Lindquist E."/>
            <person name="Lucas S."/>
            <person name="Salamov A."/>
            <person name="McFadden G.I."/>
            <person name="Lane C.E."/>
            <person name="Keeling P.J."/>
            <person name="Gray M.W."/>
            <person name="Grigoriev I.V."/>
            <person name="Archibald J.M."/>
        </authorList>
    </citation>
    <scope>NUCLEOTIDE SEQUENCE</scope>
    <source>
        <strain evidence="5">CCMP2712</strain>
    </source>
</reference>
<dbReference type="HOGENOM" id="CLU_784017_0_0_1"/>
<name>L1I4W4_GUITC</name>
<dbReference type="RefSeq" id="XP_005817865.1">
    <property type="nucleotide sequence ID" value="XM_005817808.1"/>
</dbReference>
<keyword evidence="1" id="KW-0175">Coiled coil</keyword>
<evidence type="ECO:0000256" key="2">
    <source>
        <dbReference type="SAM" id="MobiDB-lite"/>
    </source>
</evidence>
<protein>
    <submittedName>
        <fullName evidence="3 4">Uncharacterized protein</fullName>
    </submittedName>
</protein>
<dbReference type="PaxDb" id="55529-EKX30885"/>
<dbReference type="AlphaFoldDB" id="L1I4W4"/>
<sequence>MASRNGARQQPSQDEDEESAGKRLEDVERDFEALTLDNVLQRIQALEKENQRQKEQYALEKEQSDKRIQALEKENQALRASQEKTDIVNKMRLGVFDDLSSGSVDLPSAPAVLGKITCVAFQECALERLSDRCVAVKASAYKDGKRGNPGPSNEKRFDLKGQAIGKNKSGHDQVSEAQVGEKSRLKEICEPMREDYLIPSIFPGDMEKLHQALEYIEILLKDVAAIQCGQELSLEELLQNAGISTKSAREKLRAEKMVKTFKGLESTTEEIVCFRLISSLDEGMDFDCEHCLRIAFGLEYDEEAKYEFRKQSGGITVFGRKVLWVWYKRIIQNDSRFGDLRCEYCSKGPVWWLR</sequence>
<organism evidence="3">
    <name type="scientific">Guillardia theta (strain CCMP2712)</name>
    <name type="common">Cryptophyte</name>
    <dbReference type="NCBI Taxonomy" id="905079"/>
    <lineage>
        <taxon>Eukaryota</taxon>
        <taxon>Cryptophyceae</taxon>
        <taxon>Pyrenomonadales</taxon>
        <taxon>Geminigeraceae</taxon>
        <taxon>Guillardia</taxon>
    </lineage>
</organism>
<dbReference type="Proteomes" id="UP000011087">
    <property type="component" value="Unassembled WGS sequence"/>
</dbReference>
<evidence type="ECO:0000313" key="4">
    <source>
        <dbReference type="EnsemblProtists" id="EKX30885"/>
    </source>
</evidence>
<dbReference type="EMBL" id="JH993476">
    <property type="protein sequence ID" value="EKX30885.1"/>
    <property type="molecule type" value="Genomic_DNA"/>
</dbReference>
<gene>
    <name evidence="3" type="ORF">GUITHDRAFT_122908</name>
</gene>
<reference evidence="3 5" key="1">
    <citation type="journal article" date="2012" name="Nature">
        <title>Algal genomes reveal evolutionary mosaicism and the fate of nucleomorphs.</title>
        <authorList>
            <consortium name="DOE Joint Genome Institute"/>
            <person name="Curtis B.A."/>
            <person name="Tanifuji G."/>
            <person name="Burki F."/>
            <person name="Gruber A."/>
            <person name="Irimia M."/>
            <person name="Maruyama S."/>
            <person name="Arias M.C."/>
            <person name="Ball S.G."/>
            <person name="Gile G.H."/>
            <person name="Hirakawa Y."/>
            <person name="Hopkins J.F."/>
            <person name="Kuo A."/>
            <person name="Rensing S.A."/>
            <person name="Schmutz J."/>
            <person name="Symeonidi A."/>
            <person name="Elias M."/>
            <person name="Eveleigh R.J."/>
            <person name="Herman E.K."/>
            <person name="Klute M.J."/>
            <person name="Nakayama T."/>
            <person name="Obornik M."/>
            <person name="Reyes-Prieto A."/>
            <person name="Armbrust E.V."/>
            <person name="Aves S.J."/>
            <person name="Beiko R.G."/>
            <person name="Coutinho P."/>
            <person name="Dacks J.B."/>
            <person name="Durnford D.G."/>
            <person name="Fast N.M."/>
            <person name="Green B.R."/>
            <person name="Grisdale C.J."/>
            <person name="Hempel F."/>
            <person name="Henrissat B."/>
            <person name="Hoppner M.P."/>
            <person name="Ishida K."/>
            <person name="Kim E."/>
            <person name="Koreny L."/>
            <person name="Kroth P.G."/>
            <person name="Liu Y."/>
            <person name="Malik S.B."/>
            <person name="Maier U.G."/>
            <person name="McRose D."/>
            <person name="Mock T."/>
            <person name="Neilson J.A."/>
            <person name="Onodera N.T."/>
            <person name="Poole A.M."/>
            <person name="Pritham E.J."/>
            <person name="Richards T.A."/>
            <person name="Rocap G."/>
            <person name="Roy S.W."/>
            <person name="Sarai C."/>
            <person name="Schaack S."/>
            <person name="Shirato S."/>
            <person name="Slamovits C.H."/>
            <person name="Spencer D.F."/>
            <person name="Suzuki S."/>
            <person name="Worden A.Z."/>
            <person name="Zauner S."/>
            <person name="Barry K."/>
            <person name="Bell C."/>
            <person name="Bharti A.K."/>
            <person name="Crow J.A."/>
            <person name="Grimwood J."/>
            <person name="Kramer R."/>
            <person name="Lindquist E."/>
            <person name="Lucas S."/>
            <person name="Salamov A."/>
            <person name="McFadden G.I."/>
            <person name="Lane C.E."/>
            <person name="Keeling P.J."/>
            <person name="Gray M.W."/>
            <person name="Grigoriev I.V."/>
            <person name="Archibald J.M."/>
        </authorList>
    </citation>
    <scope>NUCLEOTIDE SEQUENCE</scope>
    <source>
        <strain evidence="3 5">CCMP2712</strain>
    </source>
</reference>
<evidence type="ECO:0000313" key="3">
    <source>
        <dbReference type="EMBL" id="EKX30885.1"/>
    </source>
</evidence>
<keyword evidence="5" id="KW-1185">Reference proteome</keyword>
<dbReference type="GeneID" id="17287605"/>